<dbReference type="EMBL" id="JAHLQI010000004">
    <property type="protein sequence ID" value="MBU5490816.1"/>
    <property type="molecule type" value="Genomic_DNA"/>
</dbReference>
<dbReference type="GO" id="GO:0006508">
    <property type="term" value="P:proteolysis"/>
    <property type="evidence" value="ECO:0007669"/>
    <property type="project" value="UniProtKB-KW"/>
</dbReference>
<reference evidence="1 2" key="1">
    <citation type="submission" date="2021-06" db="EMBL/GenBank/DDBJ databases">
        <authorList>
            <person name="Sun Q."/>
            <person name="Li D."/>
        </authorList>
    </citation>
    <scope>NUCLEOTIDE SEQUENCE [LARGE SCALE GENOMIC DNA]</scope>
    <source>
        <strain evidence="1 2">MSJd-7</strain>
    </source>
</reference>
<dbReference type="Proteomes" id="UP000783588">
    <property type="component" value="Unassembled WGS sequence"/>
</dbReference>
<organism evidence="1 2">
    <name type="scientific">Butyricicoccus intestinisimiae</name>
    <dbReference type="NCBI Taxonomy" id="2841509"/>
    <lineage>
        <taxon>Bacteria</taxon>
        <taxon>Bacillati</taxon>
        <taxon>Bacillota</taxon>
        <taxon>Clostridia</taxon>
        <taxon>Eubacteriales</taxon>
        <taxon>Butyricicoccaceae</taxon>
        <taxon>Butyricicoccus</taxon>
    </lineage>
</organism>
<dbReference type="PANTHER" id="PTHR39178">
    <property type="entry name" value="HYPOTHETICAL RIBOSOME-ASSOCIATED PROTEIN"/>
    <property type="match status" value="1"/>
</dbReference>
<dbReference type="CDD" id="cd16332">
    <property type="entry name" value="Prp-like"/>
    <property type="match status" value="1"/>
</dbReference>
<dbReference type="InterPro" id="IPR007422">
    <property type="entry name" value="Peptidase_Prp"/>
</dbReference>
<gene>
    <name evidence="1" type="ORF">KQI75_09350</name>
</gene>
<proteinExistence type="predicted"/>
<keyword evidence="2" id="KW-1185">Reference proteome</keyword>
<evidence type="ECO:0000313" key="1">
    <source>
        <dbReference type="EMBL" id="MBU5490816.1"/>
    </source>
</evidence>
<evidence type="ECO:0000313" key="2">
    <source>
        <dbReference type="Proteomes" id="UP000783588"/>
    </source>
</evidence>
<keyword evidence="1" id="KW-0645">Protease</keyword>
<name>A0ABS6ESZ0_9FIRM</name>
<protein>
    <submittedName>
        <fullName evidence="1">Ribosomal-processing cysteine protease Prp</fullName>
    </submittedName>
</protein>
<dbReference type="RefSeq" id="WP_216470508.1">
    <property type="nucleotide sequence ID" value="NZ_JAHLQI010000004.1"/>
</dbReference>
<accession>A0ABS6ESZ0</accession>
<dbReference type="Pfam" id="PF04327">
    <property type="entry name" value="Peptidase_Prp"/>
    <property type="match status" value="1"/>
</dbReference>
<keyword evidence="1" id="KW-0378">Hydrolase</keyword>
<comment type="caution">
    <text evidence="1">The sequence shown here is derived from an EMBL/GenBank/DDBJ whole genome shotgun (WGS) entry which is preliminary data.</text>
</comment>
<dbReference type="GO" id="GO:0008233">
    <property type="term" value="F:peptidase activity"/>
    <property type="evidence" value="ECO:0007669"/>
    <property type="project" value="UniProtKB-KW"/>
</dbReference>
<sequence length="109" mass="12119">MTTARFYLTGSRIDAVEVSEHAGYAEAGEDIVCAAVSANLDLTSCLLEDVMGLAIRTEVDEENARIRLELPNSLEEAEETQAQNALNALMLYFINLKARYQDFIEVMEV</sequence>
<dbReference type="PANTHER" id="PTHR39178:SF1">
    <property type="entry name" value="RIBOSOMAL-PROCESSING CYSTEINE PROTEASE PRP"/>
    <property type="match status" value="1"/>
</dbReference>